<dbReference type="EMBL" id="CM039171">
    <property type="protein sequence ID" value="KAH9790475.1"/>
    <property type="molecule type" value="Genomic_DNA"/>
</dbReference>
<gene>
    <name evidence="1" type="ORF">KPL71_003411</name>
</gene>
<comment type="caution">
    <text evidence="1">The sequence shown here is derived from an EMBL/GenBank/DDBJ whole genome shotgun (WGS) entry which is preliminary data.</text>
</comment>
<accession>A0ACB8MYK8</accession>
<organism evidence="1 2">
    <name type="scientific">Citrus sinensis</name>
    <name type="common">Sweet orange</name>
    <name type="synonym">Citrus aurantium var. sinensis</name>
    <dbReference type="NCBI Taxonomy" id="2711"/>
    <lineage>
        <taxon>Eukaryota</taxon>
        <taxon>Viridiplantae</taxon>
        <taxon>Streptophyta</taxon>
        <taxon>Embryophyta</taxon>
        <taxon>Tracheophyta</taxon>
        <taxon>Spermatophyta</taxon>
        <taxon>Magnoliopsida</taxon>
        <taxon>eudicotyledons</taxon>
        <taxon>Gunneridae</taxon>
        <taxon>Pentapetalae</taxon>
        <taxon>rosids</taxon>
        <taxon>malvids</taxon>
        <taxon>Sapindales</taxon>
        <taxon>Rutaceae</taxon>
        <taxon>Aurantioideae</taxon>
        <taxon>Citrus</taxon>
    </lineage>
</organism>
<reference evidence="2" key="1">
    <citation type="journal article" date="2023" name="Hortic. Res.">
        <title>A chromosome-level phased genome enabling allele-level studies in sweet orange: a case study on citrus Huanglongbing tolerance.</title>
        <authorList>
            <person name="Wu B."/>
            <person name="Yu Q."/>
            <person name="Deng Z."/>
            <person name="Duan Y."/>
            <person name="Luo F."/>
            <person name="Gmitter F. Jr."/>
        </authorList>
    </citation>
    <scope>NUCLEOTIDE SEQUENCE [LARGE SCALE GENOMIC DNA]</scope>
    <source>
        <strain evidence="2">cv. Valencia</strain>
    </source>
</reference>
<protein>
    <submittedName>
        <fullName evidence="1">Protein NRT1/ PTR FAMILY 5.9</fullName>
    </submittedName>
</protein>
<keyword evidence="2" id="KW-1185">Reference proteome</keyword>
<proteinExistence type="predicted"/>
<dbReference type="Proteomes" id="UP000829398">
    <property type="component" value="Chromosome 2"/>
</dbReference>
<sequence length="804" mass="89400">MGLSKSCIMLIVIAGKERFAFKGVASNLVTYLTDVVKMSNSSAAKTVNSWCGFTSMLPLVLAPLADSYWDRYSTILAFSFIYVVYSVPWRHHARQGGYNPSLQAFGADQLDSDDELPTTTDNQKSDKKSLFFKWWYFGVCSGSLLGVTVMSYIQDTFGWVLGFAIPTIAMVTSTAFFSFGSQIYRYKSDETLKCTVSLINIVQAIKAAASKLKNSKIVLPIDNSDTVELEAKRADNLIRQLHFVINVHSDNKFYFADRLQEQKPLCGNKKLGSSKELDEDEYPKSGNHLVKNAKVVLKLFPIWTMLLMFAVIFQQPATFFTKQGMTMKRNIGSNFKIPPATLQSAITVSIILLMPLYDKILIPFIHIIIRCEKGITVMQRMGIGMFLSIIAMIIAAIVETKRLEMNQQYSETVPLSIFWLLPQYILLGISDIFTVIGMQEFFYNEVPVRMRTMGFALYTSVFGVGSFLSALLITVIEALSSSRNGRSWFSDDMKEARLDLYYWVLALASALSLLLYVMLCKFFKKQQFGSETAAKKVHLKMLLNNLNKRSLIMTEYFSKLRSITDELAIAGSSISNLDFITHLISGLGQLYYPVMVYIEANVLKMSIDEAYSMLLTHEPRLESANSNASKEAKMNYAANLVQTGNNSRKANYNAGWNNNNNNQGNYTGNYGNITEGGNWNGNYGRGNSGARRGGNAGYGTGRGQWNGNQGGNQGRDGFAGFNGNNFVGFNGNGFAAGFNNSGRRSGRGIICQICFKPNHSATECRNKFNQNFVPNPLVQGSFPNQNQGPKAAFMVTSEGVANQG</sequence>
<evidence type="ECO:0000313" key="1">
    <source>
        <dbReference type="EMBL" id="KAH9790475.1"/>
    </source>
</evidence>
<name>A0ACB8MYK8_CITSI</name>
<evidence type="ECO:0000313" key="2">
    <source>
        <dbReference type="Proteomes" id="UP000829398"/>
    </source>
</evidence>